<accession>A0A0U4CBC5</accession>
<protein>
    <recommendedName>
        <fullName evidence="2">DUF1206 domain-containing protein</fullName>
    </recommendedName>
</protein>
<sequence>MPLDADDVVAHADDAWVDHLVRFGFVAYGLVHLVLAFLALQLAFGHRSGSADTRGALAELAQQPFGRTVLWLVVAGMAVLVLWRVLEAVVGHRDDDGATLWAARGADLVKAVVYGVVGWSGVQVITRSGSSGGSGSETWTARALALPAGAVLVGVAGLAVVGYGAWTAWRGLSDRHREHLAPEGLSGTSGDWLLRLGAVGHVAKGVAIGLVGTLFCFAALTHDADRSGGLDEALRTVLQQPFGPWLLALIAVGIGLYGVWCLARARYLDR</sequence>
<dbReference type="Pfam" id="PF06724">
    <property type="entry name" value="DUF1206"/>
    <property type="match status" value="3"/>
</dbReference>
<evidence type="ECO:0000313" key="4">
    <source>
        <dbReference type="Proteomes" id="UP000067689"/>
    </source>
</evidence>
<feature type="transmembrane region" description="Helical" evidence="1">
    <location>
        <begin position="144"/>
        <end position="169"/>
    </location>
</feature>
<evidence type="ECO:0000256" key="1">
    <source>
        <dbReference type="SAM" id="Phobius"/>
    </source>
</evidence>
<feature type="transmembrane region" description="Helical" evidence="1">
    <location>
        <begin position="20"/>
        <end position="44"/>
    </location>
</feature>
<dbReference type="PATRIC" id="fig|2041.4.peg.2433"/>
<keyword evidence="4" id="KW-1185">Reference proteome</keyword>
<feature type="transmembrane region" description="Helical" evidence="1">
    <location>
        <begin position="65"/>
        <end position="86"/>
    </location>
</feature>
<dbReference type="KEGG" id="aer:AERYTH_11650"/>
<proteinExistence type="predicted"/>
<evidence type="ECO:0000313" key="3">
    <source>
        <dbReference type="EMBL" id="ALX05307.1"/>
    </source>
</evidence>
<gene>
    <name evidence="3" type="ORF">AERYTH_11650</name>
</gene>
<dbReference type="AlphaFoldDB" id="A0A0U4CBC5"/>
<feature type="transmembrane region" description="Helical" evidence="1">
    <location>
        <begin position="242"/>
        <end position="263"/>
    </location>
</feature>
<dbReference type="OrthoDB" id="4552598at2"/>
<keyword evidence="1" id="KW-1133">Transmembrane helix</keyword>
<reference evidence="3 4" key="1">
    <citation type="journal article" date="1991" name="Int. J. Syst. Bacteriol.">
        <title>Description of the erythromycin-producing bacterium Arthrobacter sp. strain NRRL B-3381 as Aeromicrobium erythreum gen. nov., sp. nov.</title>
        <authorList>
            <person name="Miller E.S."/>
            <person name="Woese C.R."/>
            <person name="Brenner S."/>
        </authorList>
    </citation>
    <scope>NUCLEOTIDE SEQUENCE [LARGE SCALE GENOMIC DNA]</scope>
    <source>
        <strain evidence="3 4">AR18</strain>
    </source>
</reference>
<keyword evidence="1" id="KW-0472">Membrane</keyword>
<dbReference type="RefSeq" id="WP_067858801.1">
    <property type="nucleotide sequence ID" value="NZ_CP011502.1"/>
</dbReference>
<dbReference type="Proteomes" id="UP000067689">
    <property type="component" value="Chromosome"/>
</dbReference>
<evidence type="ECO:0000259" key="2">
    <source>
        <dbReference type="Pfam" id="PF06724"/>
    </source>
</evidence>
<feature type="domain" description="DUF1206" evidence="2">
    <location>
        <begin position="23"/>
        <end position="90"/>
    </location>
</feature>
<feature type="domain" description="DUF1206" evidence="2">
    <location>
        <begin position="199"/>
        <end position="267"/>
    </location>
</feature>
<name>A0A0U4CBC5_9ACTN</name>
<dbReference type="EMBL" id="CP011502">
    <property type="protein sequence ID" value="ALX05307.1"/>
    <property type="molecule type" value="Genomic_DNA"/>
</dbReference>
<dbReference type="STRING" id="2041.AERYTH_11650"/>
<keyword evidence="1" id="KW-0812">Transmembrane</keyword>
<feature type="domain" description="DUF1206" evidence="2">
    <location>
        <begin position="109"/>
        <end position="172"/>
    </location>
</feature>
<feature type="transmembrane region" description="Helical" evidence="1">
    <location>
        <begin position="202"/>
        <end position="222"/>
    </location>
</feature>
<dbReference type="InterPro" id="IPR009597">
    <property type="entry name" value="DUF1206"/>
</dbReference>
<organism evidence="3 4">
    <name type="scientific">Aeromicrobium erythreum</name>
    <dbReference type="NCBI Taxonomy" id="2041"/>
    <lineage>
        <taxon>Bacteria</taxon>
        <taxon>Bacillati</taxon>
        <taxon>Actinomycetota</taxon>
        <taxon>Actinomycetes</taxon>
        <taxon>Propionibacteriales</taxon>
        <taxon>Nocardioidaceae</taxon>
        <taxon>Aeromicrobium</taxon>
    </lineage>
</organism>